<dbReference type="Proteomes" id="UP000790787">
    <property type="component" value="Chromosome 23"/>
</dbReference>
<protein>
    <submittedName>
        <fullName evidence="2">Uncharacterized protein LOC142177297</fullName>
    </submittedName>
</protein>
<proteinExistence type="predicted"/>
<gene>
    <name evidence="2" type="primary">LOC142177297</name>
</gene>
<name>A0AC58TXC0_TOBAC</name>
<reference evidence="2" key="2">
    <citation type="submission" date="2025-08" db="UniProtKB">
        <authorList>
            <consortium name="RefSeq"/>
        </authorList>
    </citation>
    <scope>IDENTIFICATION</scope>
    <source>
        <tissue evidence="2">Leaf</tissue>
    </source>
</reference>
<evidence type="ECO:0000313" key="2">
    <source>
        <dbReference type="RefSeq" id="XP_075101873.1"/>
    </source>
</evidence>
<evidence type="ECO:0000313" key="1">
    <source>
        <dbReference type="Proteomes" id="UP000790787"/>
    </source>
</evidence>
<reference evidence="1" key="1">
    <citation type="journal article" date="2014" name="Nat. Commun.">
        <title>The tobacco genome sequence and its comparison with those of tomato and potato.</title>
        <authorList>
            <person name="Sierro N."/>
            <person name="Battey J.N."/>
            <person name="Ouadi S."/>
            <person name="Bakaher N."/>
            <person name="Bovet L."/>
            <person name="Willig A."/>
            <person name="Goepfert S."/>
            <person name="Peitsch M.C."/>
            <person name="Ivanov N.V."/>
        </authorList>
    </citation>
    <scope>NUCLEOTIDE SEQUENCE [LARGE SCALE GENOMIC DNA]</scope>
</reference>
<accession>A0AC58TXC0</accession>
<keyword evidence="1" id="KW-1185">Reference proteome</keyword>
<organism evidence="1 2">
    <name type="scientific">Nicotiana tabacum</name>
    <name type="common">Common tobacco</name>
    <dbReference type="NCBI Taxonomy" id="4097"/>
    <lineage>
        <taxon>Eukaryota</taxon>
        <taxon>Viridiplantae</taxon>
        <taxon>Streptophyta</taxon>
        <taxon>Embryophyta</taxon>
        <taxon>Tracheophyta</taxon>
        <taxon>Spermatophyta</taxon>
        <taxon>Magnoliopsida</taxon>
        <taxon>eudicotyledons</taxon>
        <taxon>Gunneridae</taxon>
        <taxon>Pentapetalae</taxon>
        <taxon>asterids</taxon>
        <taxon>lamiids</taxon>
        <taxon>Solanales</taxon>
        <taxon>Solanaceae</taxon>
        <taxon>Nicotianoideae</taxon>
        <taxon>Nicotianeae</taxon>
        <taxon>Nicotiana</taxon>
    </lineage>
</organism>
<dbReference type="RefSeq" id="XP_075101873.1">
    <property type="nucleotide sequence ID" value="XM_075245772.1"/>
</dbReference>
<sequence length="135" mass="15386">MTNLVWDWRIEIIDYLKHGKLLEDPKASQALNSKATRYSFKGGQLSRKSFQGLQARCLGASEANYVIREVHEGICGNHSGADSLVLKLVRAGYYWPRMEQDAKAFVQNALSVNATHHWYINQQNRCTPFCLHDCS</sequence>